<dbReference type="GO" id="GO:0051536">
    <property type="term" value="F:iron-sulfur cluster binding"/>
    <property type="evidence" value="ECO:0007669"/>
    <property type="project" value="UniProtKB-KW"/>
</dbReference>
<evidence type="ECO:0000256" key="1">
    <source>
        <dbReference type="ARBA" id="ARBA00022691"/>
    </source>
</evidence>
<dbReference type="GO" id="GO:0003824">
    <property type="term" value="F:catalytic activity"/>
    <property type="evidence" value="ECO:0007669"/>
    <property type="project" value="InterPro"/>
</dbReference>
<comment type="cofactor">
    <cofactor evidence="5">
        <name>[4Fe-4S] cluster</name>
        <dbReference type="ChEBI" id="CHEBI:49883"/>
    </cofactor>
    <text evidence="5">Binds 1 [4Fe-4S] cluster. The cluster is coordinated with 3 cysteines and an exchangeable S-adenosyl-L-methionine.</text>
</comment>
<keyword evidence="8" id="KW-1185">Reference proteome</keyword>
<feature type="binding site" evidence="5">
    <location>
        <position position="58"/>
    </location>
    <ligand>
        <name>[4Fe-4S] cluster</name>
        <dbReference type="ChEBI" id="CHEBI:49883"/>
        <note>4Fe-4S-S-AdoMet</note>
    </ligand>
</feature>
<reference evidence="8" key="1">
    <citation type="submission" date="2016-01" db="EMBL/GenBank/DDBJ databases">
        <authorList>
            <person name="Mitreva M."/>
            <person name="Pepin K.H."/>
            <person name="Mihindukulasuriya K.A."/>
            <person name="Fulton R."/>
            <person name="Fronick C."/>
            <person name="O'Laughlin M."/>
            <person name="Miner T."/>
            <person name="Herter B."/>
            <person name="Rosa B.A."/>
            <person name="Cordes M."/>
            <person name="Tomlinson C."/>
            <person name="Wollam A."/>
            <person name="Palsikar V.B."/>
            <person name="Mardis E.R."/>
            <person name="Wilson R.K."/>
        </authorList>
    </citation>
    <scope>NUCLEOTIDE SEQUENCE [LARGE SCALE GENOMIC DNA]</scope>
    <source>
        <strain evidence="8">DNF00019</strain>
    </source>
</reference>
<dbReference type="OrthoDB" id="9782387at2"/>
<evidence type="ECO:0000256" key="4">
    <source>
        <dbReference type="ARBA" id="ARBA00023014"/>
    </source>
</evidence>
<dbReference type="EMBL" id="LSCR01000016">
    <property type="protein sequence ID" value="KXB34364.1"/>
    <property type="molecule type" value="Genomic_DNA"/>
</dbReference>
<gene>
    <name evidence="7" type="ORF">HMPREF3192_00916</name>
</gene>
<keyword evidence="2 5" id="KW-0479">Metal-binding</keyword>
<keyword evidence="4 5" id="KW-0411">Iron-sulfur</keyword>
<dbReference type="AlphaFoldDB" id="A0A133XTU3"/>
<feature type="binding site" evidence="5">
    <location>
        <position position="61"/>
    </location>
    <ligand>
        <name>[4Fe-4S] cluster</name>
        <dbReference type="ChEBI" id="CHEBI:49883"/>
        <note>4Fe-4S-S-AdoMet</note>
    </ligand>
</feature>
<dbReference type="InterPro" id="IPR016431">
    <property type="entry name" value="Pyrv-formate_lyase-activ_prd"/>
</dbReference>
<evidence type="ECO:0000259" key="6">
    <source>
        <dbReference type="Pfam" id="PF04055"/>
    </source>
</evidence>
<comment type="caution">
    <text evidence="7">The sequence shown here is derived from an EMBL/GenBank/DDBJ whole genome shotgun (WGS) entry which is preliminary data.</text>
</comment>
<dbReference type="STRING" id="1393034.HMPREF3192_00916"/>
<dbReference type="InterPro" id="IPR013785">
    <property type="entry name" value="Aldolase_TIM"/>
</dbReference>
<keyword evidence="1 5" id="KW-0949">S-adenosyl-L-methionine</keyword>
<dbReference type="Pfam" id="PF04055">
    <property type="entry name" value="Radical_SAM"/>
    <property type="match status" value="1"/>
</dbReference>
<dbReference type="InterPro" id="IPR040085">
    <property type="entry name" value="MJ0674-like"/>
</dbReference>
<evidence type="ECO:0000256" key="3">
    <source>
        <dbReference type="ARBA" id="ARBA00023004"/>
    </source>
</evidence>
<dbReference type="RefSeq" id="WP_066305656.1">
    <property type="nucleotide sequence ID" value="NZ_KQ959496.1"/>
</dbReference>
<organism evidence="7 8">
    <name type="scientific">Atopobium deltae</name>
    <dbReference type="NCBI Taxonomy" id="1393034"/>
    <lineage>
        <taxon>Bacteria</taxon>
        <taxon>Bacillati</taxon>
        <taxon>Actinomycetota</taxon>
        <taxon>Coriobacteriia</taxon>
        <taxon>Coriobacteriales</taxon>
        <taxon>Atopobiaceae</taxon>
        <taxon>Atopobium</taxon>
    </lineage>
</organism>
<protein>
    <submittedName>
        <fullName evidence="7">Radical SAM domain protein</fullName>
    </submittedName>
</protein>
<dbReference type="PATRIC" id="fig|1393034.3.peg.878"/>
<evidence type="ECO:0000256" key="5">
    <source>
        <dbReference type="PIRSR" id="PIRSR004869-50"/>
    </source>
</evidence>
<sequence>MLCPRVCKAHRAQGKHGFCGAGQNVRVARSALHFWEEPPISGEAGSGAIFFSGCPLRCIFCQNTQISQTNYGHEVSVARLANMMLELQKQKALNINLVTALHFAPQVRQAILMARAAGLSIPIVCNTSGYELVSTVQIMGDVVDVWLPDFKYASDVLARKFSKAPNYPRIATEALKQMLQFVRARGTRVVGDDGALKVGIIVRHLVMPDHTDDSCAVLDLLWDLAGNDIDISVMNQYTPNEYCRVHGGELSRTLTDEEYEIVLDHADDLGFERMWWQQGGTVSESFIPEFDATGVDGPELQLDPTWTATRRSSYYDDA</sequence>
<dbReference type="InterPro" id="IPR007197">
    <property type="entry name" value="rSAM"/>
</dbReference>
<name>A0A133XTU3_9ACTN</name>
<dbReference type="Proteomes" id="UP000070675">
    <property type="component" value="Unassembled WGS sequence"/>
</dbReference>
<dbReference type="PIRSF" id="PIRSF004869">
    <property type="entry name" value="PflX_prd"/>
    <property type="match status" value="1"/>
</dbReference>
<feature type="binding site" evidence="5">
    <location>
        <position position="54"/>
    </location>
    <ligand>
        <name>[4Fe-4S] cluster</name>
        <dbReference type="ChEBI" id="CHEBI:49883"/>
        <note>4Fe-4S-S-AdoMet</note>
    </ligand>
</feature>
<dbReference type="Gene3D" id="3.20.20.70">
    <property type="entry name" value="Aldolase class I"/>
    <property type="match status" value="1"/>
</dbReference>
<dbReference type="SFLD" id="SFLDS00029">
    <property type="entry name" value="Radical_SAM"/>
    <property type="match status" value="1"/>
</dbReference>
<feature type="domain" description="Radical SAM core" evidence="6">
    <location>
        <begin position="49"/>
        <end position="214"/>
    </location>
</feature>
<dbReference type="PANTHER" id="PTHR43075:SF1">
    <property type="entry name" value="FORMATE LYASE ACTIVATING ENZYME, PUTATIVE (AFU_ORTHOLOGUE AFUA_2G15630)-RELATED"/>
    <property type="match status" value="1"/>
</dbReference>
<evidence type="ECO:0000313" key="8">
    <source>
        <dbReference type="Proteomes" id="UP000070675"/>
    </source>
</evidence>
<keyword evidence="3 5" id="KW-0408">Iron</keyword>
<accession>A0A133XTU3</accession>
<proteinExistence type="predicted"/>
<dbReference type="PANTHER" id="PTHR43075">
    <property type="entry name" value="FORMATE LYASE ACTIVATING ENZYME, PUTATIVE (AFU_ORTHOLOGUE AFUA_2G15630)-RELATED"/>
    <property type="match status" value="1"/>
</dbReference>
<dbReference type="SUPFAM" id="SSF102114">
    <property type="entry name" value="Radical SAM enzymes"/>
    <property type="match status" value="1"/>
</dbReference>
<evidence type="ECO:0000313" key="7">
    <source>
        <dbReference type="EMBL" id="KXB34364.1"/>
    </source>
</evidence>
<dbReference type="InterPro" id="IPR058240">
    <property type="entry name" value="rSAM_sf"/>
</dbReference>
<dbReference type="GO" id="GO:0046872">
    <property type="term" value="F:metal ion binding"/>
    <property type="evidence" value="ECO:0007669"/>
    <property type="project" value="UniProtKB-KW"/>
</dbReference>
<evidence type="ECO:0000256" key="2">
    <source>
        <dbReference type="ARBA" id="ARBA00022723"/>
    </source>
</evidence>